<name>A0AAJ0HHS9_9PEZI</name>
<feature type="compositionally biased region" description="Basic and acidic residues" evidence="1">
    <location>
        <begin position="257"/>
        <end position="270"/>
    </location>
</feature>
<feature type="region of interest" description="Disordered" evidence="1">
    <location>
        <begin position="1"/>
        <end position="92"/>
    </location>
</feature>
<sequence length="419" mass="47085">MSPELDRSIFHTPFAAASEKKPCRTYSHKGKNRRVGPLPPLRQNAQQSKQFRRHTGRSHLVIDSGRTGKDGIDGGGSSRHVDTEEGNEFEEAQVEFDAAGDYEEGTRMEYFEGEVSPARLRASYISDEYDKSEHSDEVDDSWSTPASSLDIEQQPLPARTTRLQKRSIRRRPFLIYNKLPSLPIGYKKLMKKPNADEMASPAKHRPGDGFSEDEARPDGRFHLARKRKLLPLGAPVVGTLDLTQSRQSPKKRKKAARRAEHYDNSFDVRRREKRHPKHNHQEKASAQEPRAQAAAKERQQSPIQTAPAETSAGEDIIVPGQREDGTNKGAAQVIEEGSAEEVPFSGSTAEYPSTTHDQFPSRTQKETTGSWETFISETAATCQPRIESTPPLLRPYQQTVDAAVQTTQRLRLLRRVKTV</sequence>
<organism evidence="2 3">
    <name type="scientific">Lasiosphaeria hispida</name>
    <dbReference type="NCBI Taxonomy" id="260671"/>
    <lineage>
        <taxon>Eukaryota</taxon>
        <taxon>Fungi</taxon>
        <taxon>Dikarya</taxon>
        <taxon>Ascomycota</taxon>
        <taxon>Pezizomycotina</taxon>
        <taxon>Sordariomycetes</taxon>
        <taxon>Sordariomycetidae</taxon>
        <taxon>Sordariales</taxon>
        <taxon>Lasiosphaeriaceae</taxon>
        <taxon>Lasiosphaeria</taxon>
    </lineage>
</organism>
<proteinExistence type="predicted"/>
<keyword evidence="3" id="KW-1185">Reference proteome</keyword>
<evidence type="ECO:0000256" key="1">
    <source>
        <dbReference type="SAM" id="MobiDB-lite"/>
    </source>
</evidence>
<evidence type="ECO:0000313" key="3">
    <source>
        <dbReference type="Proteomes" id="UP001275084"/>
    </source>
</evidence>
<evidence type="ECO:0000313" key="2">
    <source>
        <dbReference type="EMBL" id="KAK3352961.1"/>
    </source>
</evidence>
<protein>
    <submittedName>
        <fullName evidence="2">Uncharacterized protein</fullName>
    </submittedName>
</protein>
<gene>
    <name evidence="2" type="ORF">B0T25DRAFT_197413</name>
</gene>
<comment type="caution">
    <text evidence="2">The sequence shown here is derived from an EMBL/GenBank/DDBJ whole genome shotgun (WGS) entry which is preliminary data.</text>
</comment>
<dbReference type="AlphaFoldDB" id="A0AAJ0HHS9"/>
<reference evidence="2" key="1">
    <citation type="journal article" date="2023" name="Mol. Phylogenet. Evol.">
        <title>Genome-scale phylogeny and comparative genomics of the fungal order Sordariales.</title>
        <authorList>
            <person name="Hensen N."/>
            <person name="Bonometti L."/>
            <person name="Westerberg I."/>
            <person name="Brannstrom I.O."/>
            <person name="Guillou S."/>
            <person name="Cros-Aarteil S."/>
            <person name="Calhoun S."/>
            <person name="Haridas S."/>
            <person name="Kuo A."/>
            <person name="Mondo S."/>
            <person name="Pangilinan J."/>
            <person name="Riley R."/>
            <person name="LaButti K."/>
            <person name="Andreopoulos B."/>
            <person name="Lipzen A."/>
            <person name="Chen C."/>
            <person name="Yan M."/>
            <person name="Daum C."/>
            <person name="Ng V."/>
            <person name="Clum A."/>
            <person name="Steindorff A."/>
            <person name="Ohm R.A."/>
            <person name="Martin F."/>
            <person name="Silar P."/>
            <person name="Natvig D.O."/>
            <person name="Lalanne C."/>
            <person name="Gautier V."/>
            <person name="Ament-Velasquez S.L."/>
            <person name="Kruys A."/>
            <person name="Hutchinson M.I."/>
            <person name="Powell A.J."/>
            <person name="Barry K."/>
            <person name="Miller A.N."/>
            <person name="Grigoriev I.V."/>
            <person name="Debuchy R."/>
            <person name="Gladieux P."/>
            <person name="Hiltunen Thoren M."/>
            <person name="Johannesson H."/>
        </authorList>
    </citation>
    <scope>NUCLEOTIDE SEQUENCE</scope>
    <source>
        <strain evidence="2">CBS 955.72</strain>
    </source>
</reference>
<feature type="region of interest" description="Disordered" evidence="1">
    <location>
        <begin position="193"/>
        <end position="368"/>
    </location>
</feature>
<reference evidence="2" key="2">
    <citation type="submission" date="2023-06" db="EMBL/GenBank/DDBJ databases">
        <authorList>
            <consortium name="Lawrence Berkeley National Laboratory"/>
            <person name="Haridas S."/>
            <person name="Hensen N."/>
            <person name="Bonometti L."/>
            <person name="Westerberg I."/>
            <person name="Brannstrom I.O."/>
            <person name="Guillou S."/>
            <person name="Cros-Aarteil S."/>
            <person name="Calhoun S."/>
            <person name="Kuo A."/>
            <person name="Mondo S."/>
            <person name="Pangilinan J."/>
            <person name="Riley R."/>
            <person name="Labutti K."/>
            <person name="Andreopoulos B."/>
            <person name="Lipzen A."/>
            <person name="Chen C."/>
            <person name="Yanf M."/>
            <person name="Daum C."/>
            <person name="Ng V."/>
            <person name="Clum A."/>
            <person name="Steindorff A."/>
            <person name="Ohm R."/>
            <person name="Martin F."/>
            <person name="Silar P."/>
            <person name="Natvig D."/>
            <person name="Lalanne C."/>
            <person name="Gautier V."/>
            <person name="Ament-Velasquez S.L."/>
            <person name="Kruys A."/>
            <person name="Hutchinson M.I."/>
            <person name="Powell A.J."/>
            <person name="Barry K."/>
            <person name="Miller A.N."/>
            <person name="Grigoriev I.V."/>
            <person name="Debuchy R."/>
            <person name="Gladieux P."/>
            <person name="Thoren M.H."/>
            <person name="Johannesson H."/>
        </authorList>
    </citation>
    <scope>NUCLEOTIDE SEQUENCE</scope>
    <source>
        <strain evidence="2">CBS 955.72</strain>
    </source>
</reference>
<accession>A0AAJ0HHS9</accession>
<feature type="region of interest" description="Disordered" evidence="1">
    <location>
        <begin position="129"/>
        <end position="164"/>
    </location>
</feature>
<dbReference type="Proteomes" id="UP001275084">
    <property type="component" value="Unassembled WGS sequence"/>
</dbReference>
<dbReference type="EMBL" id="JAUIQD010000004">
    <property type="protein sequence ID" value="KAK3352961.1"/>
    <property type="molecule type" value="Genomic_DNA"/>
</dbReference>
<feature type="compositionally biased region" description="Polar residues" evidence="1">
    <location>
        <begin position="345"/>
        <end position="368"/>
    </location>
</feature>
<feature type="compositionally biased region" description="Polar residues" evidence="1">
    <location>
        <begin position="141"/>
        <end position="151"/>
    </location>
</feature>